<evidence type="ECO:0000259" key="1">
    <source>
        <dbReference type="Pfam" id="PF00078"/>
    </source>
</evidence>
<protein>
    <recommendedName>
        <fullName evidence="1">Reverse transcriptase domain-containing protein</fullName>
    </recommendedName>
</protein>
<comment type="caution">
    <text evidence="2">The sequence shown here is derived from an EMBL/GenBank/DDBJ whole genome shotgun (WGS) entry which is preliminary data.</text>
</comment>
<dbReference type="AlphaFoldDB" id="A0A388L641"/>
<dbReference type="OMA" id="WDANIAV"/>
<proteinExistence type="predicted"/>
<dbReference type="InterPro" id="IPR000477">
    <property type="entry name" value="RT_dom"/>
</dbReference>
<dbReference type="PANTHER" id="PTHR31635:SF196">
    <property type="entry name" value="REVERSE TRANSCRIPTASE DOMAIN-CONTAINING PROTEIN-RELATED"/>
    <property type="match status" value="1"/>
</dbReference>
<dbReference type="InterPro" id="IPR043502">
    <property type="entry name" value="DNA/RNA_pol_sf"/>
</dbReference>
<keyword evidence="3" id="KW-1185">Reference proteome</keyword>
<gene>
    <name evidence="2" type="ORF">CBR_g24222</name>
</gene>
<dbReference type="Pfam" id="PF00078">
    <property type="entry name" value="RVT_1"/>
    <property type="match status" value="1"/>
</dbReference>
<organism evidence="2 3">
    <name type="scientific">Chara braunii</name>
    <name type="common">Braun's stonewort</name>
    <dbReference type="NCBI Taxonomy" id="69332"/>
    <lineage>
        <taxon>Eukaryota</taxon>
        <taxon>Viridiplantae</taxon>
        <taxon>Streptophyta</taxon>
        <taxon>Charophyceae</taxon>
        <taxon>Charales</taxon>
        <taxon>Characeae</taxon>
        <taxon>Chara</taxon>
    </lineage>
</organism>
<evidence type="ECO:0000313" key="3">
    <source>
        <dbReference type="Proteomes" id="UP000265515"/>
    </source>
</evidence>
<dbReference type="Proteomes" id="UP000265515">
    <property type="component" value="Unassembled WGS sequence"/>
</dbReference>
<dbReference type="CDD" id="cd01650">
    <property type="entry name" value="RT_nLTR_like"/>
    <property type="match status" value="1"/>
</dbReference>
<evidence type="ECO:0000313" key="2">
    <source>
        <dbReference type="EMBL" id="GBG77775.1"/>
    </source>
</evidence>
<feature type="domain" description="Reverse transcriptase" evidence="1">
    <location>
        <begin position="239"/>
        <end position="453"/>
    </location>
</feature>
<accession>A0A388L641</accession>
<dbReference type="OrthoDB" id="1934719at2759"/>
<reference evidence="2 3" key="1">
    <citation type="journal article" date="2018" name="Cell">
        <title>The Chara Genome: Secondary Complexity and Implications for Plant Terrestrialization.</title>
        <authorList>
            <person name="Nishiyama T."/>
            <person name="Sakayama H."/>
            <person name="Vries J.D."/>
            <person name="Buschmann H."/>
            <person name="Saint-Marcoux D."/>
            <person name="Ullrich K.K."/>
            <person name="Haas F.B."/>
            <person name="Vanderstraeten L."/>
            <person name="Becker D."/>
            <person name="Lang D."/>
            <person name="Vosolsobe S."/>
            <person name="Rombauts S."/>
            <person name="Wilhelmsson P.K.I."/>
            <person name="Janitza P."/>
            <person name="Kern R."/>
            <person name="Heyl A."/>
            <person name="Rumpler F."/>
            <person name="Villalobos L.I.A.C."/>
            <person name="Clay J.M."/>
            <person name="Skokan R."/>
            <person name="Toyoda A."/>
            <person name="Suzuki Y."/>
            <person name="Kagoshima H."/>
            <person name="Schijlen E."/>
            <person name="Tajeshwar N."/>
            <person name="Catarino B."/>
            <person name="Hetherington A.J."/>
            <person name="Saltykova A."/>
            <person name="Bonnot C."/>
            <person name="Breuninger H."/>
            <person name="Symeonidi A."/>
            <person name="Radhakrishnan G.V."/>
            <person name="Van Nieuwerburgh F."/>
            <person name="Deforce D."/>
            <person name="Chang C."/>
            <person name="Karol K.G."/>
            <person name="Hedrich R."/>
            <person name="Ulvskov P."/>
            <person name="Glockner G."/>
            <person name="Delwiche C.F."/>
            <person name="Petrasek J."/>
            <person name="Van de Peer Y."/>
            <person name="Friml J."/>
            <person name="Beilby M."/>
            <person name="Dolan L."/>
            <person name="Kohara Y."/>
            <person name="Sugano S."/>
            <person name="Fujiyama A."/>
            <person name="Delaux P.-M."/>
            <person name="Quint M."/>
            <person name="TheiBen G."/>
            <person name="Hagemann M."/>
            <person name="Harholt J."/>
            <person name="Dunand C."/>
            <person name="Zachgo S."/>
            <person name="Langdale J."/>
            <person name="Maumus F."/>
            <person name="Straeten D.V.D."/>
            <person name="Gould S.B."/>
            <person name="Rensing S.A."/>
        </authorList>
    </citation>
    <scope>NUCLEOTIDE SEQUENCE [LARGE SCALE GENOMIC DNA]</scope>
    <source>
        <strain evidence="2 3">S276</strain>
    </source>
</reference>
<dbReference type="Gramene" id="GBG77775">
    <property type="protein sequence ID" value="GBG77775"/>
    <property type="gene ID" value="CBR_g24222"/>
</dbReference>
<sequence>MSNLLDVFFRILANNRNKEERRCWARVQQAEDKMKQHPISELTWCKERARRLAEWDAKQQEKSEQWAERIKVKGLEVYDRMSKESFQKLAPARTDPSMKELKHPFELDEQVATLPEDVCRYATLYYRDILTSRRQGEGADTDLSQHSDHWQNTTVRLSRQGRLDLDRRVTKEEAAEEALKVMASGKTPGEDGLPVDFYRKHWEVVGEDLVEIYNEIQMGVRLPTTACRGIISILFKKGDTNEIRNWRPISLLNVSYKILAKVLARRLGRHLPNLVEDDQAAFRSIYDNIVTAIETLEVVSKEELDVAVLLLDMEKAYYQVNWSFVLTSLRWIGFGDMFCSWVVALYSLSTASVMVNGHISAQFQLSRSLRRGCPLAPSLFVVHLEIPLSNIRNHAQIVGIDLGGHACKVKALADDLFAVSANLKESMSALHYCLQQYEELSEAAINWSKSVFFRL</sequence>
<dbReference type="EMBL" id="BFEA01000276">
    <property type="protein sequence ID" value="GBG77775.1"/>
    <property type="molecule type" value="Genomic_DNA"/>
</dbReference>
<dbReference type="PANTHER" id="PTHR31635">
    <property type="entry name" value="REVERSE TRANSCRIPTASE DOMAIN-CONTAINING PROTEIN-RELATED"/>
    <property type="match status" value="1"/>
</dbReference>
<dbReference type="SUPFAM" id="SSF56672">
    <property type="entry name" value="DNA/RNA polymerases"/>
    <property type="match status" value="1"/>
</dbReference>
<name>A0A388L641_CHABU</name>